<evidence type="ECO:0000313" key="2">
    <source>
        <dbReference type="Proteomes" id="UP000034798"/>
    </source>
</evidence>
<organism evidence="1 2">
    <name type="scientific">Candidatus Nomurabacteria bacterium GW2011_GWC2_35_8</name>
    <dbReference type="NCBI Taxonomy" id="1618752"/>
    <lineage>
        <taxon>Bacteria</taxon>
        <taxon>Candidatus Nomuraibacteriota</taxon>
    </lineage>
</organism>
<gene>
    <name evidence="1" type="ORF">UR91_C0038G0004</name>
</gene>
<name>A0A0G0D340_9BACT</name>
<evidence type="ECO:0000313" key="1">
    <source>
        <dbReference type="EMBL" id="KKP87748.1"/>
    </source>
</evidence>
<dbReference type="AlphaFoldDB" id="A0A0G0D340"/>
<protein>
    <submittedName>
        <fullName evidence="1">Type II site-specific deoxyribonuclease</fullName>
    </submittedName>
</protein>
<proteinExistence type="predicted"/>
<dbReference type="Proteomes" id="UP000034798">
    <property type="component" value="Unassembled WGS sequence"/>
</dbReference>
<reference evidence="1 2" key="1">
    <citation type="journal article" date="2015" name="Nature">
        <title>rRNA introns, odd ribosomes, and small enigmatic genomes across a large radiation of phyla.</title>
        <authorList>
            <person name="Brown C.T."/>
            <person name="Hug L.A."/>
            <person name="Thomas B.C."/>
            <person name="Sharon I."/>
            <person name="Castelle C.J."/>
            <person name="Singh A."/>
            <person name="Wilkins M.J."/>
            <person name="Williams K.H."/>
            <person name="Banfield J.F."/>
        </authorList>
    </citation>
    <scope>NUCLEOTIDE SEQUENCE [LARGE SCALE GENOMIC DNA]</scope>
</reference>
<comment type="caution">
    <text evidence="1">The sequence shown here is derived from an EMBL/GenBank/DDBJ whole genome shotgun (WGS) entry which is preliminary data.</text>
</comment>
<dbReference type="InterPro" id="IPR019037">
    <property type="entry name" value="Restrct_endonuc_II_Bsp6I"/>
</dbReference>
<accession>A0A0G0D340</accession>
<dbReference type="Pfam" id="PF09504">
    <property type="entry name" value="RE_Bsp6I"/>
    <property type="match status" value="1"/>
</dbReference>
<dbReference type="EMBL" id="LBQZ01000038">
    <property type="protein sequence ID" value="KKP87748.1"/>
    <property type="molecule type" value="Genomic_DNA"/>
</dbReference>
<sequence length="187" mass="21885">MKLEGHKILFGGKQLEIEVAYLDKKDGKIFKKLFDIWRKLNIGLEKYGRRVNIPEVISEGMFCVFSKSVRYQKKLRGEGTVSFDTINIKNKRREQIKASSIEEDLTSFGPRTEWDDLYFLDFFNGGKLDGTFNVYLIPNKLIYSNSVNKGQTMKDQQGEKRRPRFSIKKDIIDKYNIKAKAKNVKVW</sequence>